<keyword evidence="3 6" id="KW-0285">Flavoprotein</keyword>
<keyword evidence="6" id="KW-0997">Cell inner membrane</keyword>
<dbReference type="InterPro" id="IPR010209">
    <property type="entry name" value="Ion_transpt_RnfG/RsxG"/>
</dbReference>
<evidence type="ECO:0000259" key="8">
    <source>
        <dbReference type="SMART" id="SM00900"/>
    </source>
</evidence>
<keyword evidence="6 7" id="KW-1133">Transmembrane helix</keyword>
<evidence type="ECO:0000256" key="7">
    <source>
        <dbReference type="SAM" id="Phobius"/>
    </source>
</evidence>
<organism evidence="9 10">
    <name type="scientific">Isoalcanivorax pacificus W11-5</name>
    <dbReference type="NCBI Taxonomy" id="391936"/>
    <lineage>
        <taxon>Bacteria</taxon>
        <taxon>Pseudomonadati</taxon>
        <taxon>Pseudomonadota</taxon>
        <taxon>Gammaproteobacteria</taxon>
        <taxon>Oceanospirillales</taxon>
        <taxon>Alcanivoracaceae</taxon>
        <taxon>Isoalcanivorax</taxon>
    </lineage>
</organism>
<dbReference type="GO" id="GO:0009055">
    <property type="term" value="F:electron transfer activity"/>
    <property type="evidence" value="ECO:0007669"/>
    <property type="project" value="InterPro"/>
</dbReference>
<keyword evidence="2 6" id="KW-0597">Phosphoprotein</keyword>
<feature type="domain" description="FMN-binding" evidence="8">
    <location>
        <begin position="106"/>
        <end position="199"/>
    </location>
</feature>
<dbReference type="NCBIfam" id="TIGR01947">
    <property type="entry name" value="rnfG"/>
    <property type="match status" value="1"/>
</dbReference>
<dbReference type="SMART" id="SM00900">
    <property type="entry name" value="FMN_bind"/>
    <property type="match status" value="1"/>
</dbReference>
<dbReference type="PANTHER" id="PTHR36118">
    <property type="entry name" value="ION-TRANSLOCATING OXIDOREDUCTASE COMPLEX SUBUNIT G"/>
    <property type="match status" value="1"/>
</dbReference>
<dbReference type="EC" id="7.-.-.-" evidence="6"/>
<dbReference type="PIRSF" id="PIRSF006091">
    <property type="entry name" value="E_trnsport_RnfG"/>
    <property type="match status" value="1"/>
</dbReference>
<evidence type="ECO:0000256" key="2">
    <source>
        <dbReference type="ARBA" id="ARBA00022553"/>
    </source>
</evidence>
<evidence type="ECO:0000313" key="9">
    <source>
        <dbReference type="EMBL" id="AJD48788.1"/>
    </source>
</evidence>
<keyword evidence="5 6" id="KW-0249">Electron transport</keyword>
<keyword evidence="1 6" id="KW-0813">Transport</keyword>
<comment type="cofactor">
    <cofactor evidence="6">
        <name>FMN</name>
        <dbReference type="ChEBI" id="CHEBI:58210"/>
    </cofactor>
</comment>
<keyword evidence="6 7" id="KW-0812">Transmembrane</keyword>
<protein>
    <recommendedName>
        <fullName evidence="6">Ion-translocating oxidoreductase complex subunit G</fullName>
        <ecNumber evidence="6">7.-.-.-</ecNumber>
    </recommendedName>
    <alternativeName>
        <fullName evidence="6">Rnf electron transport complex subunit G</fullName>
    </alternativeName>
</protein>
<dbReference type="GO" id="GO:0005886">
    <property type="term" value="C:plasma membrane"/>
    <property type="evidence" value="ECO:0007669"/>
    <property type="project" value="UniProtKB-SubCell"/>
</dbReference>
<reference evidence="9 10" key="1">
    <citation type="journal article" date="2012" name="J. Bacteriol.">
        <title>Genome sequence of an alkane-degrading bacterium, Alcanivorax pacificus type strain W11-5, isolated from deep sea sediment.</title>
        <authorList>
            <person name="Lai Q."/>
            <person name="Shao Z."/>
        </authorList>
    </citation>
    <scope>NUCLEOTIDE SEQUENCE [LARGE SCALE GENOMIC DNA]</scope>
    <source>
        <strain evidence="9 10">W11-5</strain>
    </source>
</reference>
<evidence type="ECO:0000256" key="1">
    <source>
        <dbReference type="ARBA" id="ARBA00022448"/>
    </source>
</evidence>
<evidence type="ECO:0000256" key="5">
    <source>
        <dbReference type="ARBA" id="ARBA00022982"/>
    </source>
</evidence>
<dbReference type="EMBL" id="CP004387">
    <property type="protein sequence ID" value="AJD48788.1"/>
    <property type="molecule type" value="Genomic_DNA"/>
</dbReference>
<comment type="function">
    <text evidence="6">Part of a membrane-bound complex that couples electron transfer with translocation of ions across the membrane.</text>
</comment>
<comment type="similarity">
    <text evidence="6">Belongs to the RnfG family.</text>
</comment>
<evidence type="ECO:0000256" key="4">
    <source>
        <dbReference type="ARBA" id="ARBA00022643"/>
    </source>
</evidence>
<keyword evidence="4 6" id="KW-0288">FMN</keyword>
<comment type="subcellular location">
    <subcellularLocation>
        <location evidence="6">Cell inner membrane</location>
        <topology evidence="6">Single-pass membrane protein</topology>
    </subcellularLocation>
</comment>
<dbReference type="PANTHER" id="PTHR36118:SF1">
    <property type="entry name" value="ION-TRANSLOCATING OXIDOREDUCTASE COMPLEX SUBUNIT G"/>
    <property type="match status" value="1"/>
</dbReference>
<feature type="transmembrane region" description="Helical" evidence="7">
    <location>
        <begin position="12"/>
        <end position="32"/>
    </location>
</feature>
<dbReference type="HOGENOM" id="CLU_077882_1_0_6"/>
<dbReference type="RefSeq" id="WP_008736848.1">
    <property type="nucleotide sequence ID" value="NZ_CP004387.1"/>
</dbReference>
<keyword evidence="10" id="KW-1185">Reference proteome</keyword>
<evidence type="ECO:0000256" key="6">
    <source>
        <dbReference type="HAMAP-Rule" id="MF_00479"/>
    </source>
</evidence>
<dbReference type="NCBIfam" id="NF002519">
    <property type="entry name" value="PRK01908.1"/>
    <property type="match status" value="1"/>
</dbReference>
<dbReference type="Proteomes" id="UP000006764">
    <property type="component" value="Chromosome"/>
</dbReference>
<feature type="modified residue" description="FMN phosphoryl threonine" evidence="6">
    <location>
        <position position="182"/>
    </location>
</feature>
<dbReference type="Pfam" id="PF04205">
    <property type="entry name" value="FMN_bind"/>
    <property type="match status" value="1"/>
</dbReference>
<keyword evidence="6" id="KW-1003">Cell membrane</keyword>
<accession>A0A0B4XQR3</accession>
<dbReference type="STRING" id="391936.S7S_11880"/>
<comment type="subunit">
    <text evidence="6">The complex is composed of six subunits: RnfA, RnfB, RnfC, RnfD, RnfE and RnfG.</text>
</comment>
<dbReference type="HAMAP" id="MF_00479">
    <property type="entry name" value="RsxG_RnfG"/>
    <property type="match status" value="1"/>
</dbReference>
<evidence type="ECO:0000313" key="10">
    <source>
        <dbReference type="Proteomes" id="UP000006764"/>
    </source>
</evidence>
<dbReference type="AlphaFoldDB" id="A0A0B4XQR3"/>
<gene>
    <name evidence="6" type="primary">rnfG</name>
    <name evidence="9" type="ORF">S7S_11880</name>
</gene>
<dbReference type="KEGG" id="apac:S7S_11880"/>
<keyword evidence="6 7" id="KW-0472">Membrane</keyword>
<dbReference type="GO" id="GO:0010181">
    <property type="term" value="F:FMN binding"/>
    <property type="evidence" value="ECO:0007669"/>
    <property type="project" value="InterPro"/>
</dbReference>
<keyword evidence="6" id="KW-1278">Translocase</keyword>
<name>A0A0B4XQR3_9GAMM</name>
<dbReference type="InterPro" id="IPR007329">
    <property type="entry name" value="FMN-bd"/>
</dbReference>
<sequence>MSEQPNLIGLAISRNALILGLFAVATAAMLAFTNDRTRDQVACNRQQALEASLHEVLPPSLADNNLLADQIIVTDATLGRGERHIYRARKTGAPSGAVLETVAPDGYGGAIALLVGVTVDGEITGVRVVPPHNETPGLGDKIETRKSDWIRSFDGRSLANTAADGWAVQKDGGDFDAFTGATITPRAVVGAVYRTLTYYRTHRATLFDVPAVDTGSLEHCHE</sequence>
<proteinExistence type="inferred from homology"/>
<evidence type="ECO:0000256" key="3">
    <source>
        <dbReference type="ARBA" id="ARBA00022630"/>
    </source>
</evidence>
<dbReference type="GO" id="GO:0022900">
    <property type="term" value="P:electron transport chain"/>
    <property type="evidence" value="ECO:0007669"/>
    <property type="project" value="UniProtKB-UniRule"/>
</dbReference>